<dbReference type="PANTHER" id="PTHR30574:SF1">
    <property type="entry name" value="SULPHUR TRANSPORT DOMAIN-CONTAINING PROTEIN"/>
    <property type="match status" value="1"/>
</dbReference>
<accession>A0A838Y2U5</accession>
<keyword evidence="11" id="KW-1185">Reference proteome</keyword>
<keyword evidence="5 9" id="KW-0812">Transmembrane</keyword>
<feature type="transmembrane region" description="Helical" evidence="9">
    <location>
        <begin position="244"/>
        <end position="276"/>
    </location>
</feature>
<keyword evidence="4" id="KW-0997">Cell inner membrane</keyword>
<dbReference type="GO" id="GO:0005886">
    <property type="term" value="C:plasma membrane"/>
    <property type="evidence" value="ECO:0007669"/>
    <property type="project" value="UniProtKB-SubCell"/>
</dbReference>
<keyword evidence="3" id="KW-1003">Cell membrane</keyword>
<dbReference type="Pfam" id="PF04143">
    <property type="entry name" value="Sulf_transp"/>
    <property type="match status" value="1"/>
</dbReference>
<keyword evidence="7 9" id="KW-0472">Membrane</keyword>
<name>A0A838Y2U5_9HYPH</name>
<protein>
    <submittedName>
        <fullName evidence="10">YeeE/YedE family protein</fullName>
    </submittedName>
</protein>
<comment type="subcellular location">
    <subcellularLocation>
        <location evidence="1">Cell inner membrane</location>
        <topology evidence="1">Multi-pass membrane protein</topology>
    </subcellularLocation>
</comment>
<dbReference type="Proteomes" id="UP000559404">
    <property type="component" value="Unassembled WGS sequence"/>
</dbReference>
<comment type="similarity">
    <text evidence="8">Belongs to the TsuA/YedE (TC 9.B.102) family.</text>
</comment>
<evidence type="ECO:0000256" key="7">
    <source>
        <dbReference type="ARBA" id="ARBA00023136"/>
    </source>
</evidence>
<sequence length="364" mass="37707">MEFTTPQLVALFGFAGGAILGLAARVGRFCTMGALEDAFIGNDLRRLRSWALAIAVALALTQTLAFFGVIDLSRSIYLATDFQWLGAIVGGLMFGVGMALVGTCGYGTLARIGGGDLRAVVTFLVMAVCAYMAMRGVTGLARQSLIAPWVLSFEFSNGMGFDAVVDTVIGRDTGPALGLLIAVALAIWALRDAAFRGEPRLVISGVAVGLAVTGGWLATGLVGSDPFAPQRLESFSFVRPLGDALVYLMTFSGATISFGIGSVFGVVAGALAGALFKREFRWEACDDVRELRRHMVGAFLMGTGGVMAFGCTIGQGISAFSTLSVSAPVVLLSIVAGSRLGLAWLLEGSLAGLIGGYVRSSGDG</sequence>
<feature type="transmembrane region" description="Helical" evidence="9">
    <location>
        <begin position="6"/>
        <end position="26"/>
    </location>
</feature>
<dbReference type="AlphaFoldDB" id="A0A838Y2U5"/>
<dbReference type="EMBL" id="JACEON010000016">
    <property type="protein sequence ID" value="MBA4613220.1"/>
    <property type="molecule type" value="Genomic_DNA"/>
</dbReference>
<proteinExistence type="inferred from homology"/>
<organism evidence="10 11">
    <name type="scientific">Stappia taiwanensis</name>
    <dbReference type="NCBI Taxonomy" id="992267"/>
    <lineage>
        <taxon>Bacteria</taxon>
        <taxon>Pseudomonadati</taxon>
        <taxon>Pseudomonadota</taxon>
        <taxon>Alphaproteobacteria</taxon>
        <taxon>Hyphomicrobiales</taxon>
        <taxon>Stappiaceae</taxon>
        <taxon>Stappia</taxon>
    </lineage>
</organism>
<evidence type="ECO:0000256" key="8">
    <source>
        <dbReference type="ARBA" id="ARBA00035655"/>
    </source>
</evidence>
<feature type="transmembrane region" description="Helical" evidence="9">
    <location>
        <begin position="202"/>
        <end position="224"/>
    </location>
</feature>
<keyword evidence="6 9" id="KW-1133">Transmembrane helix</keyword>
<feature type="transmembrane region" description="Helical" evidence="9">
    <location>
        <begin position="117"/>
        <end position="134"/>
    </location>
</feature>
<evidence type="ECO:0000313" key="11">
    <source>
        <dbReference type="Proteomes" id="UP000559404"/>
    </source>
</evidence>
<dbReference type="RefSeq" id="WP_181761406.1">
    <property type="nucleotide sequence ID" value="NZ_BMCR01000001.1"/>
</dbReference>
<dbReference type="InterPro" id="IPR007272">
    <property type="entry name" value="Sulf_transp_TsuA/YedE"/>
</dbReference>
<evidence type="ECO:0000256" key="6">
    <source>
        <dbReference type="ARBA" id="ARBA00022989"/>
    </source>
</evidence>
<feature type="transmembrane region" description="Helical" evidence="9">
    <location>
        <begin position="173"/>
        <end position="190"/>
    </location>
</feature>
<feature type="transmembrane region" description="Helical" evidence="9">
    <location>
        <begin position="47"/>
        <end position="70"/>
    </location>
</feature>
<comment type="caution">
    <text evidence="10">The sequence shown here is derived from an EMBL/GenBank/DDBJ whole genome shotgun (WGS) entry which is preliminary data.</text>
</comment>
<evidence type="ECO:0000256" key="4">
    <source>
        <dbReference type="ARBA" id="ARBA00022519"/>
    </source>
</evidence>
<reference evidence="10 11" key="2">
    <citation type="submission" date="2020-08" db="EMBL/GenBank/DDBJ databases">
        <title>Stappia taiwanensis sp. nov., isolated from a coastal thermal spring.</title>
        <authorList>
            <person name="Kampfer P."/>
        </authorList>
    </citation>
    <scope>NUCLEOTIDE SEQUENCE [LARGE SCALE GENOMIC DNA]</scope>
    <source>
        <strain evidence="10 11">DSM 23284</strain>
    </source>
</reference>
<dbReference type="PANTHER" id="PTHR30574">
    <property type="entry name" value="INNER MEMBRANE PROTEIN YEDE"/>
    <property type="match status" value="1"/>
</dbReference>
<reference evidence="10 11" key="1">
    <citation type="submission" date="2020-07" db="EMBL/GenBank/DDBJ databases">
        <authorList>
            <person name="Li M."/>
        </authorList>
    </citation>
    <scope>NUCLEOTIDE SEQUENCE [LARGE SCALE GENOMIC DNA]</scope>
    <source>
        <strain evidence="10 11">DSM 23284</strain>
    </source>
</reference>
<evidence type="ECO:0000256" key="5">
    <source>
        <dbReference type="ARBA" id="ARBA00022692"/>
    </source>
</evidence>
<evidence type="ECO:0000256" key="2">
    <source>
        <dbReference type="ARBA" id="ARBA00022448"/>
    </source>
</evidence>
<evidence type="ECO:0000256" key="1">
    <source>
        <dbReference type="ARBA" id="ARBA00004429"/>
    </source>
</evidence>
<evidence type="ECO:0000256" key="3">
    <source>
        <dbReference type="ARBA" id="ARBA00022475"/>
    </source>
</evidence>
<keyword evidence="2" id="KW-0813">Transport</keyword>
<evidence type="ECO:0000313" key="10">
    <source>
        <dbReference type="EMBL" id="MBA4613220.1"/>
    </source>
</evidence>
<evidence type="ECO:0000256" key="9">
    <source>
        <dbReference type="SAM" id="Phobius"/>
    </source>
</evidence>
<gene>
    <name evidence="10" type="ORF">H1W37_16280</name>
</gene>
<feature type="transmembrane region" description="Helical" evidence="9">
    <location>
        <begin position="296"/>
        <end position="317"/>
    </location>
</feature>
<feature type="transmembrane region" description="Helical" evidence="9">
    <location>
        <begin position="82"/>
        <end position="105"/>
    </location>
</feature>